<evidence type="ECO:0000313" key="2">
    <source>
        <dbReference type="Proteomes" id="UP000593567"/>
    </source>
</evidence>
<dbReference type="EMBL" id="VXIV02001301">
    <property type="protein sequence ID" value="KAF6033546.1"/>
    <property type="molecule type" value="Genomic_DNA"/>
</dbReference>
<name>A0A7J7K7L2_BUGNE</name>
<gene>
    <name evidence="1" type="ORF">EB796_008139</name>
</gene>
<evidence type="ECO:0000313" key="1">
    <source>
        <dbReference type="EMBL" id="KAF6033546.1"/>
    </source>
</evidence>
<organism evidence="1 2">
    <name type="scientific">Bugula neritina</name>
    <name type="common">Brown bryozoan</name>
    <name type="synonym">Sertularia neritina</name>
    <dbReference type="NCBI Taxonomy" id="10212"/>
    <lineage>
        <taxon>Eukaryota</taxon>
        <taxon>Metazoa</taxon>
        <taxon>Spiralia</taxon>
        <taxon>Lophotrochozoa</taxon>
        <taxon>Bryozoa</taxon>
        <taxon>Gymnolaemata</taxon>
        <taxon>Cheilostomatida</taxon>
        <taxon>Flustrina</taxon>
        <taxon>Buguloidea</taxon>
        <taxon>Bugulidae</taxon>
        <taxon>Bugula</taxon>
    </lineage>
</organism>
<sequence>MLIFYQQVQDGGLNKITHSVRQYSTEFKENSLRENVLFIAQDLNSNLEAISSIFEQLKPGDSLLIHNINCLTRLGVSIVFLFWHCFSEVAIAGHNESSYLPSILFQSCSLTNPEIRGVCCSFSIM</sequence>
<accession>A0A7J7K7L2</accession>
<keyword evidence="2" id="KW-1185">Reference proteome</keyword>
<proteinExistence type="predicted"/>
<dbReference type="Proteomes" id="UP000593567">
    <property type="component" value="Unassembled WGS sequence"/>
</dbReference>
<reference evidence="1" key="1">
    <citation type="submission" date="2020-06" db="EMBL/GenBank/DDBJ databases">
        <title>Draft genome of Bugula neritina, a colonial animal packing powerful symbionts and potential medicines.</title>
        <authorList>
            <person name="Rayko M."/>
        </authorList>
    </citation>
    <scope>NUCLEOTIDE SEQUENCE [LARGE SCALE GENOMIC DNA]</scope>
    <source>
        <strain evidence="1">Kwan_BN1</strain>
    </source>
</reference>
<dbReference type="AlphaFoldDB" id="A0A7J7K7L2"/>
<protein>
    <submittedName>
        <fullName evidence="1">Uncharacterized protein</fullName>
    </submittedName>
</protein>
<comment type="caution">
    <text evidence="1">The sequence shown here is derived from an EMBL/GenBank/DDBJ whole genome shotgun (WGS) entry which is preliminary data.</text>
</comment>